<accession>A0A517VKU0</accession>
<organism evidence="1 2">
    <name type="scientific">Gimesia algae</name>
    <dbReference type="NCBI Taxonomy" id="2527971"/>
    <lineage>
        <taxon>Bacteria</taxon>
        <taxon>Pseudomonadati</taxon>
        <taxon>Planctomycetota</taxon>
        <taxon>Planctomycetia</taxon>
        <taxon>Planctomycetales</taxon>
        <taxon>Planctomycetaceae</taxon>
        <taxon>Gimesia</taxon>
    </lineage>
</organism>
<reference evidence="1 2" key="1">
    <citation type="submission" date="2019-02" db="EMBL/GenBank/DDBJ databases">
        <title>Deep-cultivation of Planctomycetes and their phenomic and genomic characterization uncovers novel biology.</title>
        <authorList>
            <person name="Wiegand S."/>
            <person name="Jogler M."/>
            <person name="Boedeker C."/>
            <person name="Pinto D."/>
            <person name="Vollmers J."/>
            <person name="Rivas-Marin E."/>
            <person name="Kohn T."/>
            <person name="Peeters S.H."/>
            <person name="Heuer A."/>
            <person name="Rast P."/>
            <person name="Oberbeckmann S."/>
            <person name="Bunk B."/>
            <person name="Jeske O."/>
            <person name="Meyerdierks A."/>
            <person name="Storesund J.E."/>
            <person name="Kallscheuer N."/>
            <person name="Luecker S."/>
            <person name="Lage O.M."/>
            <person name="Pohl T."/>
            <person name="Merkel B.J."/>
            <person name="Hornburger P."/>
            <person name="Mueller R.-W."/>
            <person name="Bruemmer F."/>
            <person name="Labrenz M."/>
            <person name="Spormann A.M."/>
            <person name="Op den Camp H."/>
            <person name="Overmann J."/>
            <person name="Amann R."/>
            <person name="Jetten M.S.M."/>
            <person name="Mascher T."/>
            <person name="Medema M.H."/>
            <person name="Devos D.P."/>
            <person name="Kaster A.-K."/>
            <person name="Ovreas L."/>
            <person name="Rohde M."/>
            <person name="Galperin M.Y."/>
            <person name="Jogler C."/>
        </authorList>
    </citation>
    <scope>NUCLEOTIDE SEQUENCE [LARGE SCALE GENOMIC DNA]</scope>
    <source>
        <strain evidence="1 2">Pan161</strain>
    </source>
</reference>
<dbReference type="Proteomes" id="UP000316855">
    <property type="component" value="Chromosome"/>
</dbReference>
<dbReference type="KEGG" id="gax:Pan161_52460"/>
<name>A0A517VKU0_9PLAN</name>
<dbReference type="EMBL" id="CP036343">
    <property type="protein sequence ID" value="QDT93565.1"/>
    <property type="molecule type" value="Genomic_DNA"/>
</dbReference>
<evidence type="ECO:0000313" key="2">
    <source>
        <dbReference type="Proteomes" id="UP000316855"/>
    </source>
</evidence>
<dbReference type="InterPro" id="IPR011101">
    <property type="entry name" value="DUF5131"/>
</dbReference>
<dbReference type="OrthoDB" id="9787478at2"/>
<protein>
    <submittedName>
        <fullName evidence="1">Phage protein Gp37/Gp68</fullName>
    </submittedName>
</protein>
<proteinExistence type="predicted"/>
<dbReference type="Pfam" id="PF07505">
    <property type="entry name" value="DUF5131"/>
    <property type="match status" value="1"/>
</dbReference>
<keyword evidence="2" id="KW-1185">Reference proteome</keyword>
<gene>
    <name evidence="1" type="ORF">Pan161_52460</name>
</gene>
<dbReference type="RefSeq" id="WP_145231545.1">
    <property type="nucleotide sequence ID" value="NZ_CP036343.1"/>
</dbReference>
<sequence>MAQNSAIEWTEATWNPTTGCTKVSPGCANCYAERMAFRLQAMEQPRYDNGFKLTLQEDIVNLPLQWKKPRIIFVNSMSDLFHKDIPSEFIKRCFKVMTDASHHKFQVLTKRPDRVVEMASEIEWSENIWMGTSVENSKYINRIRILQKVPAQIRFLSVEPLLGTIPRMPLKGIHWVIVGGESGPQSRPMNIAWVRKIRDQCNTAGVPFFFKQWGAFGADGIRRSKKANGRELDGEIWSEMPYE</sequence>
<dbReference type="AlphaFoldDB" id="A0A517VKU0"/>
<evidence type="ECO:0000313" key="1">
    <source>
        <dbReference type="EMBL" id="QDT93565.1"/>
    </source>
</evidence>